<evidence type="ECO:0000259" key="6">
    <source>
        <dbReference type="PROSITE" id="PS51503"/>
    </source>
</evidence>
<dbReference type="GO" id="GO:0097250">
    <property type="term" value="P:mitochondrial respirasome assembly"/>
    <property type="evidence" value="ECO:0007669"/>
    <property type="project" value="TreeGrafter"/>
</dbReference>
<dbReference type="eggNOG" id="KOG4431">
    <property type="taxonomic scope" value="Eukaryota"/>
</dbReference>
<evidence type="ECO:0000256" key="5">
    <source>
        <dbReference type="SAM" id="Phobius"/>
    </source>
</evidence>
<dbReference type="Gene3D" id="6.10.140.1320">
    <property type="match status" value="1"/>
</dbReference>
<dbReference type="Ensembl" id="ENSPFOT00000004686.1">
    <property type="protein sequence ID" value="ENSPFOP00000004677.1"/>
    <property type="gene ID" value="ENSPFOG00000004798.1"/>
</dbReference>
<reference evidence="7" key="2">
    <citation type="submission" date="2025-08" db="UniProtKB">
        <authorList>
            <consortium name="Ensembl"/>
        </authorList>
    </citation>
    <scope>IDENTIFICATION</scope>
</reference>
<dbReference type="OMA" id="HAWIAAQ"/>
<dbReference type="AlphaFoldDB" id="A0A087XFX4"/>
<dbReference type="PANTHER" id="PTHR12297">
    <property type="entry name" value="HYPOXIA-INDUCBILE GENE 1 HIG1 -RELATED"/>
    <property type="match status" value="1"/>
</dbReference>
<evidence type="ECO:0000256" key="4">
    <source>
        <dbReference type="ARBA" id="ARBA00023136"/>
    </source>
</evidence>
<dbReference type="GO" id="GO:0031966">
    <property type="term" value="C:mitochondrial membrane"/>
    <property type="evidence" value="ECO:0007669"/>
    <property type="project" value="UniProtKB-SubCell"/>
</dbReference>
<evidence type="ECO:0000256" key="3">
    <source>
        <dbReference type="ARBA" id="ARBA00022989"/>
    </source>
</evidence>
<dbReference type="Pfam" id="PF04588">
    <property type="entry name" value="HIG_1_N"/>
    <property type="match status" value="1"/>
</dbReference>
<evidence type="ECO:0000313" key="8">
    <source>
        <dbReference type="Proteomes" id="UP000028760"/>
    </source>
</evidence>
<dbReference type="PROSITE" id="PS51503">
    <property type="entry name" value="HIG1"/>
    <property type="match status" value="1"/>
</dbReference>
<protein>
    <submittedName>
        <fullName evidence="7">HIG1 hypoxia inducible domain family, member 2A</fullName>
    </submittedName>
</protein>
<dbReference type="EMBL" id="AYCK01008905">
    <property type="status" value="NOT_ANNOTATED_CDS"/>
    <property type="molecule type" value="Genomic_DNA"/>
</dbReference>
<dbReference type="InterPro" id="IPR050355">
    <property type="entry name" value="RCF1"/>
</dbReference>
<dbReference type="Proteomes" id="UP000028760">
    <property type="component" value="Unassembled WGS sequence"/>
</dbReference>
<keyword evidence="2 5" id="KW-0812">Transmembrane</keyword>
<keyword evidence="3 5" id="KW-1133">Transmembrane helix</keyword>
<sequence length="166" mass="18192">MYGFGTWKGQGRDVTIDDLPLFSFLINNQTFIVKVQPEVLLFSQRSSTVMAAAATPAVPDKAPKMQAPGHVPFDPSQAPVIEGFTPITLAKNESFKEKFMRKTKENPFVPIGCAATAGALIYGLRAFHQGKTRQSQLLMRGRIFAQGFTVFAIIVGIFATSLKPKQ</sequence>
<reference evidence="7" key="3">
    <citation type="submission" date="2025-09" db="UniProtKB">
        <authorList>
            <consortium name="Ensembl"/>
        </authorList>
    </citation>
    <scope>IDENTIFICATION</scope>
</reference>
<feature type="domain" description="HIG1" evidence="6">
    <location>
        <begin position="80"/>
        <end position="166"/>
    </location>
</feature>
<evidence type="ECO:0000313" key="7">
    <source>
        <dbReference type="Ensembl" id="ENSPFOP00000004677.1"/>
    </source>
</evidence>
<feature type="transmembrane region" description="Helical" evidence="5">
    <location>
        <begin position="143"/>
        <end position="162"/>
    </location>
</feature>
<feature type="transmembrane region" description="Helical" evidence="5">
    <location>
        <begin position="108"/>
        <end position="128"/>
    </location>
</feature>
<evidence type="ECO:0000256" key="2">
    <source>
        <dbReference type="ARBA" id="ARBA00022692"/>
    </source>
</evidence>
<reference evidence="8" key="1">
    <citation type="submission" date="2013-10" db="EMBL/GenBank/DDBJ databases">
        <authorList>
            <person name="Schartl M."/>
            <person name="Warren W."/>
        </authorList>
    </citation>
    <scope>NUCLEOTIDE SEQUENCE [LARGE SCALE GENOMIC DNA]</scope>
    <source>
        <strain evidence="8">female</strain>
    </source>
</reference>
<keyword evidence="8" id="KW-1185">Reference proteome</keyword>
<evidence type="ECO:0000256" key="1">
    <source>
        <dbReference type="ARBA" id="ARBA00004325"/>
    </source>
</evidence>
<dbReference type="PANTHER" id="PTHR12297:SF18">
    <property type="entry name" value="HIG1 DOMAIN FAMILY MEMBER 2A"/>
    <property type="match status" value="1"/>
</dbReference>
<accession>A0A087XFX4</accession>
<dbReference type="STRING" id="48698.ENSPFOP00000004677"/>
<comment type="subcellular location">
    <subcellularLocation>
        <location evidence="1">Mitochondrion membrane</location>
    </subcellularLocation>
</comment>
<keyword evidence="4 5" id="KW-0472">Membrane</keyword>
<dbReference type="GeneTree" id="ENSGT00910000144291"/>
<proteinExistence type="predicted"/>
<name>A0A087XFX4_POEFO</name>
<organism evidence="7 8">
    <name type="scientific">Poecilia formosa</name>
    <name type="common">Amazon molly</name>
    <name type="synonym">Limia formosa</name>
    <dbReference type="NCBI Taxonomy" id="48698"/>
    <lineage>
        <taxon>Eukaryota</taxon>
        <taxon>Metazoa</taxon>
        <taxon>Chordata</taxon>
        <taxon>Craniata</taxon>
        <taxon>Vertebrata</taxon>
        <taxon>Euteleostomi</taxon>
        <taxon>Actinopterygii</taxon>
        <taxon>Neopterygii</taxon>
        <taxon>Teleostei</taxon>
        <taxon>Neoteleostei</taxon>
        <taxon>Acanthomorphata</taxon>
        <taxon>Ovalentaria</taxon>
        <taxon>Atherinomorphae</taxon>
        <taxon>Cyprinodontiformes</taxon>
        <taxon>Poeciliidae</taxon>
        <taxon>Poeciliinae</taxon>
        <taxon>Poecilia</taxon>
    </lineage>
</organism>
<dbReference type="InterPro" id="IPR007667">
    <property type="entry name" value="Hypoxia_induced_domain"/>
</dbReference>